<dbReference type="EMBL" id="JYIV01000025">
    <property type="protein sequence ID" value="KJL22437.1"/>
    <property type="molecule type" value="Genomic_DNA"/>
</dbReference>
<sequence length="55" mass="6183">MAAAALVRRGFMATPYRSVASRDESIAVSPWSPDVAIKSAGEQRDFLRRFRGRDR</sequence>
<reference evidence="1 2" key="1">
    <citation type="submission" date="2015-02" db="EMBL/GenBank/DDBJ databases">
        <title>Draft genome sequences of ten Microbacterium spp. with emphasis on heavy metal contaminated environments.</title>
        <authorList>
            <person name="Corretto E."/>
        </authorList>
    </citation>
    <scope>NUCLEOTIDE SEQUENCE [LARGE SCALE GENOMIC DNA]</scope>
    <source>
        <strain evidence="1 2">BEL163</strain>
    </source>
</reference>
<organism evidence="1 2">
    <name type="scientific">Microbacterium oxydans</name>
    <dbReference type="NCBI Taxonomy" id="82380"/>
    <lineage>
        <taxon>Bacteria</taxon>
        <taxon>Bacillati</taxon>
        <taxon>Actinomycetota</taxon>
        <taxon>Actinomycetes</taxon>
        <taxon>Micrococcales</taxon>
        <taxon>Microbacteriaceae</taxon>
        <taxon>Microbacterium</taxon>
    </lineage>
</organism>
<name>A0A0F0KNF9_9MICO</name>
<proteinExistence type="predicted"/>
<accession>A0A0F0KNF9</accession>
<evidence type="ECO:0000313" key="1">
    <source>
        <dbReference type="EMBL" id="KJL22437.1"/>
    </source>
</evidence>
<protein>
    <submittedName>
        <fullName evidence="1">Uncharacterized protein</fullName>
    </submittedName>
</protein>
<gene>
    <name evidence="1" type="ORF">RN51_01749</name>
</gene>
<dbReference type="AlphaFoldDB" id="A0A0F0KNF9"/>
<comment type="caution">
    <text evidence="1">The sequence shown here is derived from an EMBL/GenBank/DDBJ whole genome shotgun (WGS) entry which is preliminary data.</text>
</comment>
<evidence type="ECO:0000313" key="2">
    <source>
        <dbReference type="Proteomes" id="UP000033725"/>
    </source>
</evidence>
<dbReference type="Proteomes" id="UP000033725">
    <property type="component" value="Unassembled WGS sequence"/>
</dbReference>